<keyword evidence="1" id="KW-0472">Membrane</keyword>
<keyword evidence="3" id="KW-1185">Reference proteome</keyword>
<evidence type="ECO:0000313" key="2">
    <source>
        <dbReference type="EMBL" id="MBN3579978.1"/>
    </source>
</evidence>
<sequence length="123" mass="13913">MDKILFFSIQSKEVLVLKKYFLLVLCLFPSIVFSSTAFKTYVSGEVYDITSTRQGLLIRVDEDKVPTDCNGVNPSGWMLIKKENQTMISVALAMRAQGKRMATVYIDGVQDNFCTVSQYDPHD</sequence>
<reference evidence="2 3" key="1">
    <citation type="submission" date="2021-02" db="EMBL/GenBank/DDBJ databases">
        <title>Draft Genome Sequences of 5 Vibrio neptunius Strains Isolated From of Bivalve Hatcheries.</title>
        <authorList>
            <person name="Galvis F."/>
            <person name="Barja J.L."/>
            <person name="Lemos M.L."/>
            <person name="Balado M."/>
        </authorList>
    </citation>
    <scope>NUCLEOTIDE SEQUENCE [LARGE SCALE GENOMIC DNA]</scope>
    <source>
        <strain evidence="2 3">PP-145.98</strain>
    </source>
</reference>
<protein>
    <submittedName>
        <fullName evidence="2">Uncharacterized protein</fullName>
    </submittedName>
</protein>
<dbReference type="Proteomes" id="UP000779070">
    <property type="component" value="Unassembled WGS sequence"/>
</dbReference>
<evidence type="ECO:0000313" key="3">
    <source>
        <dbReference type="Proteomes" id="UP000779070"/>
    </source>
</evidence>
<dbReference type="EMBL" id="JAFHLB010000034">
    <property type="protein sequence ID" value="MBN3579978.1"/>
    <property type="molecule type" value="Genomic_DNA"/>
</dbReference>
<name>A0ABS3A6L7_9VIBR</name>
<keyword evidence="1" id="KW-0812">Transmembrane</keyword>
<keyword evidence="1" id="KW-1133">Transmembrane helix</keyword>
<gene>
    <name evidence="2" type="ORF">JYA62_20180</name>
</gene>
<organism evidence="2 3">
    <name type="scientific">Vibrio neptunius</name>
    <dbReference type="NCBI Taxonomy" id="170651"/>
    <lineage>
        <taxon>Bacteria</taxon>
        <taxon>Pseudomonadati</taxon>
        <taxon>Pseudomonadota</taxon>
        <taxon>Gammaproteobacteria</taxon>
        <taxon>Vibrionales</taxon>
        <taxon>Vibrionaceae</taxon>
        <taxon>Vibrio</taxon>
    </lineage>
</organism>
<feature type="transmembrane region" description="Helical" evidence="1">
    <location>
        <begin position="20"/>
        <end position="38"/>
    </location>
</feature>
<dbReference type="RefSeq" id="WP_206371772.1">
    <property type="nucleotide sequence ID" value="NZ_CAWPTM010000108.1"/>
</dbReference>
<proteinExistence type="predicted"/>
<evidence type="ECO:0000256" key="1">
    <source>
        <dbReference type="SAM" id="Phobius"/>
    </source>
</evidence>
<comment type="caution">
    <text evidence="2">The sequence shown here is derived from an EMBL/GenBank/DDBJ whole genome shotgun (WGS) entry which is preliminary data.</text>
</comment>
<accession>A0ABS3A6L7</accession>